<dbReference type="EMBL" id="BGPR01000940">
    <property type="protein sequence ID" value="GBM40721.1"/>
    <property type="molecule type" value="Genomic_DNA"/>
</dbReference>
<dbReference type="Proteomes" id="UP000499080">
    <property type="component" value="Unassembled WGS sequence"/>
</dbReference>
<organism evidence="2 3">
    <name type="scientific">Araneus ventricosus</name>
    <name type="common">Orbweaver spider</name>
    <name type="synonym">Epeira ventricosa</name>
    <dbReference type="NCBI Taxonomy" id="182803"/>
    <lineage>
        <taxon>Eukaryota</taxon>
        <taxon>Metazoa</taxon>
        <taxon>Ecdysozoa</taxon>
        <taxon>Arthropoda</taxon>
        <taxon>Chelicerata</taxon>
        <taxon>Arachnida</taxon>
        <taxon>Araneae</taxon>
        <taxon>Araneomorphae</taxon>
        <taxon>Entelegynae</taxon>
        <taxon>Araneoidea</taxon>
        <taxon>Araneidae</taxon>
        <taxon>Araneus</taxon>
    </lineage>
</organism>
<evidence type="ECO:0000313" key="2">
    <source>
        <dbReference type="EMBL" id="GBM40721.1"/>
    </source>
</evidence>
<protein>
    <submittedName>
        <fullName evidence="2">Uncharacterized protein</fullName>
    </submittedName>
</protein>
<feature type="compositionally biased region" description="Polar residues" evidence="1">
    <location>
        <begin position="66"/>
        <end position="81"/>
    </location>
</feature>
<feature type="compositionally biased region" description="Basic residues" evidence="1">
    <location>
        <begin position="85"/>
        <end position="95"/>
    </location>
</feature>
<evidence type="ECO:0000256" key="1">
    <source>
        <dbReference type="SAM" id="MobiDB-lite"/>
    </source>
</evidence>
<feature type="region of interest" description="Disordered" evidence="1">
    <location>
        <begin position="50"/>
        <end position="95"/>
    </location>
</feature>
<keyword evidence="3" id="KW-1185">Reference proteome</keyword>
<dbReference type="AlphaFoldDB" id="A0A4Y2FHK0"/>
<accession>A0A4Y2FHK0</accession>
<evidence type="ECO:0000313" key="3">
    <source>
        <dbReference type="Proteomes" id="UP000499080"/>
    </source>
</evidence>
<proteinExistence type="predicted"/>
<comment type="caution">
    <text evidence="2">The sequence shown here is derived from an EMBL/GenBank/DDBJ whole genome shotgun (WGS) entry which is preliminary data.</text>
</comment>
<name>A0A4Y2FHK0_ARAVE</name>
<gene>
    <name evidence="2" type="ORF">AVEN_241768_1</name>
</gene>
<reference evidence="2 3" key="1">
    <citation type="journal article" date="2019" name="Sci. Rep.">
        <title>Orb-weaving spider Araneus ventricosus genome elucidates the spidroin gene catalogue.</title>
        <authorList>
            <person name="Kono N."/>
            <person name="Nakamura H."/>
            <person name="Ohtoshi R."/>
            <person name="Moran D.A.P."/>
            <person name="Shinohara A."/>
            <person name="Yoshida Y."/>
            <person name="Fujiwara M."/>
            <person name="Mori M."/>
            <person name="Tomita M."/>
            <person name="Arakawa K."/>
        </authorList>
    </citation>
    <scope>NUCLEOTIDE SEQUENCE [LARGE SCALE GENOMIC DNA]</scope>
</reference>
<sequence>MESLHAPYTNKHKALIALSLTFLSLAMRRTIFPLLSTKDLEQPVPITDIQKIGGGKARDGSLPSIPRSSDVTSGGTTLVREQQQRKHLPQKSCHR</sequence>